<name>A0A6L7F218_9ACTN</name>
<evidence type="ECO:0000256" key="1">
    <source>
        <dbReference type="SAM" id="MobiDB-lite"/>
    </source>
</evidence>
<dbReference type="RefSeq" id="WP_160879417.1">
    <property type="nucleotide sequence ID" value="NZ_WUEK01000013.1"/>
</dbReference>
<gene>
    <name evidence="2" type="ORF">GRQ65_18185</name>
</gene>
<dbReference type="EMBL" id="WUEK01000013">
    <property type="protein sequence ID" value="MXG91479.1"/>
    <property type="molecule type" value="Genomic_DNA"/>
</dbReference>
<sequence length="69" mass="6640">MSDEQGQVSEAENLRGPAAPVADSQAIAGDPANDDDGRNEGAAGPNANTNQGDGTGEPEDGSDAATAGG</sequence>
<organism evidence="2 3">
    <name type="scientific">Nocardioides flavescens</name>
    <dbReference type="NCBI Taxonomy" id="2691959"/>
    <lineage>
        <taxon>Bacteria</taxon>
        <taxon>Bacillati</taxon>
        <taxon>Actinomycetota</taxon>
        <taxon>Actinomycetes</taxon>
        <taxon>Propionibacteriales</taxon>
        <taxon>Nocardioidaceae</taxon>
        <taxon>Nocardioides</taxon>
    </lineage>
</organism>
<accession>A0A6L7F218</accession>
<keyword evidence="3" id="KW-1185">Reference proteome</keyword>
<feature type="region of interest" description="Disordered" evidence="1">
    <location>
        <begin position="1"/>
        <end position="69"/>
    </location>
</feature>
<evidence type="ECO:0000313" key="2">
    <source>
        <dbReference type="EMBL" id="MXG91479.1"/>
    </source>
</evidence>
<reference evidence="2 3" key="1">
    <citation type="submission" date="2019-12" db="EMBL/GenBank/DDBJ databases">
        <authorList>
            <person name="Kun Z."/>
        </authorList>
    </citation>
    <scope>NUCLEOTIDE SEQUENCE [LARGE SCALE GENOMIC DNA]</scope>
    <source>
        <strain evidence="2 3">YIM 123512</strain>
    </source>
</reference>
<feature type="compositionally biased region" description="Polar residues" evidence="1">
    <location>
        <begin position="1"/>
        <end position="10"/>
    </location>
</feature>
<dbReference type="AlphaFoldDB" id="A0A6L7F218"/>
<comment type="caution">
    <text evidence="2">The sequence shown here is derived from an EMBL/GenBank/DDBJ whole genome shotgun (WGS) entry which is preliminary data.</text>
</comment>
<evidence type="ECO:0000313" key="3">
    <source>
        <dbReference type="Proteomes" id="UP000473325"/>
    </source>
</evidence>
<dbReference type="Proteomes" id="UP000473325">
    <property type="component" value="Unassembled WGS sequence"/>
</dbReference>
<protein>
    <submittedName>
        <fullName evidence="2">Uncharacterized protein</fullName>
    </submittedName>
</protein>
<proteinExistence type="predicted"/>